<feature type="chain" id="PRO_5033846211" evidence="2">
    <location>
        <begin position="20"/>
        <end position="193"/>
    </location>
</feature>
<feature type="compositionally biased region" description="Polar residues" evidence="1">
    <location>
        <begin position="55"/>
        <end position="66"/>
    </location>
</feature>
<dbReference type="Proteomes" id="UP000325313">
    <property type="component" value="Unassembled WGS sequence"/>
</dbReference>
<organism evidence="3 5">
    <name type="scientific">Puccinia graminis f. sp. tritici</name>
    <dbReference type="NCBI Taxonomy" id="56615"/>
    <lineage>
        <taxon>Eukaryota</taxon>
        <taxon>Fungi</taxon>
        <taxon>Dikarya</taxon>
        <taxon>Basidiomycota</taxon>
        <taxon>Pucciniomycotina</taxon>
        <taxon>Pucciniomycetes</taxon>
        <taxon>Pucciniales</taxon>
        <taxon>Pucciniaceae</taxon>
        <taxon>Puccinia</taxon>
    </lineage>
</organism>
<gene>
    <name evidence="3" type="ORF">PGT21_001751</name>
    <name evidence="4" type="ORF">PGTUg99_035749</name>
</gene>
<evidence type="ECO:0000313" key="5">
    <source>
        <dbReference type="Proteomes" id="UP000324748"/>
    </source>
</evidence>
<dbReference type="AlphaFoldDB" id="A0A5B0P788"/>
<dbReference type="EMBL" id="VDEP01000069">
    <property type="protein sequence ID" value="KAA1134368.1"/>
    <property type="molecule type" value="Genomic_DNA"/>
</dbReference>
<comment type="caution">
    <text evidence="3">The sequence shown here is derived from an EMBL/GenBank/DDBJ whole genome shotgun (WGS) entry which is preliminary data.</text>
</comment>
<evidence type="ECO:0000313" key="3">
    <source>
        <dbReference type="EMBL" id="KAA1097281.1"/>
    </source>
</evidence>
<dbReference type="EMBL" id="VSWC01000066">
    <property type="protein sequence ID" value="KAA1097281.1"/>
    <property type="molecule type" value="Genomic_DNA"/>
</dbReference>
<protein>
    <submittedName>
        <fullName evidence="3">Uncharacterized protein</fullName>
    </submittedName>
</protein>
<evidence type="ECO:0000256" key="1">
    <source>
        <dbReference type="SAM" id="MobiDB-lite"/>
    </source>
</evidence>
<feature type="region of interest" description="Disordered" evidence="1">
    <location>
        <begin position="44"/>
        <end position="96"/>
    </location>
</feature>
<proteinExistence type="predicted"/>
<evidence type="ECO:0000313" key="4">
    <source>
        <dbReference type="EMBL" id="KAA1134368.1"/>
    </source>
</evidence>
<accession>A0A5B0P788</accession>
<evidence type="ECO:0000313" key="6">
    <source>
        <dbReference type="Proteomes" id="UP000325313"/>
    </source>
</evidence>
<dbReference type="Proteomes" id="UP000324748">
    <property type="component" value="Unassembled WGS sequence"/>
</dbReference>
<feature type="compositionally biased region" description="Basic and acidic residues" evidence="1">
    <location>
        <begin position="85"/>
        <end position="96"/>
    </location>
</feature>
<keyword evidence="2" id="KW-0732">Signal</keyword>
<reference evidence="5 6" key="1">
    <citation type="submission" date="2019-05" db="EMBL/GenBank/DDBJ databases">
        <title>Emergence of the Ug99 lineage of the wheat stem rust pathogen through somatic hybridization.</title>
        <authorList>
            <person name="Li F."/>
            <person name="Upadhyaya N.M."/>
            <person name="Sperschneider J."/>
            <person name="Matny O."/>
            <person name="Nguyen-Phuc H."/>
            <person name="Mago R."/>
            <person name="Raley C."/>
            <person name="Miller M.E."/>
            <person name="Silverstein K.A.T."/>
            <person name="Henningsen E."/>
            <person name="Hirsch C.D."/>
            <person name="Visser B."/>
            <person name="Pretorius Z.A."/>
            <person name="Steffenson B.J."/>
            <person name="Schwessinger B."/>
            <person name="Dodds P.N."/>
            <person name="Figueroa M."/>
        </authorList>
    </citation>
    <scope>NUCLEOTIDE SEQUENCE [LARGE SCALE GENOMIC DNA]</scope>
    <source>
        <strain evidence="3">21-0</strain>
        <strain evidence="4 6">Ug99</strain>
    </source>
</reference>
<sequence length="193" mass="21322">MPFQKSLLLALLTASLALGRTVVNLDHGTGAILHERSVVPLLKDPSYRPLKTDDGMTQSKFRNSVPENEHPKKKKKRSPQNANLAKEEGNAISDQRKIRVYNGGKGHPNFRKMNHANPLLGPGHHHIYHLDSTSSGFEIAPIPHNGRKTPLVIRSENSPAPFPGTFAAATRDEELYLPDSARNTHGDHHHHGS</sequence>
<evidence type="ECO:0000256" key="2">
    <source>
        <dbReference type="SAM" id="SignalP"/>
    </source>
</evidence>
<keyword evidence="5" id="KW-1185">Reference proteome</keyword>
<feature type="signal peptide" evidence="2">
    <location>
        <begin position="1"/>
        <end position="19"/>
    </location>
</feature>
<name>A0A5B0P788_PUCGR</name>